<organism evidence="2 3">
    <name type="scientific">Marinigracilibium pacificum</name>
    <dbReference type="NCBI Taxonomy" id="2729599"/>
    <lineage>
        <taxon>Bacteria</taxon>
        <taxon>Pseudomonadati</taxon>
        <taxon>Bacteroidota</taxon>
        <taxon>Cytophagia</taxon>
        <taxon>Cytophagales</taxon>
        <taxon>Flammeovirgaceae</taxon>
        <taxon>Marinigracilibium</taxon>
    </lineage>
</organism>
<feature type="transmembrane region" description="Helical" evidence="1">
    <location>
        <begin position="495"/>
        <end position="512"/>
    </location>
</feature>
<dbReference type="InterPro" id="IPR018580">
    <property type="entry name" value="Uncharacterised_YfhO"/>
</dbReference>
<name>A0A848J0W0_9BACT</name>
<comment type="caution">
    <text evidence="2">The sequence shown here is derived from an EMBL/GenBank/DDBJ whole genome shotgun (WGS) entry which is preliminary data.</text>
</comment>
<sequence length="818" mass="91587">MKFNNINFTKDILPHIIAVLVFLLITIGFFSPVFFDNMAINQHDITQWKGGAQSVIEYREQTGEETLWADGMFSGMPAYLVNANWSNGPVKVLHEVFSLGLPHPVRMIFIAFVSFYILLLSYKVRPYLAIAGAISFGLSSFLIIGLSAGHNARIGAIAYMPLVLAGIKLVFREKYIVGVAITSAALALHLRLNHLQVTYYLLFIVTAFGINELIFSLKNKNIGSFSKKIGVLVIAAIISLGTFTGELLATYQYSKYSTRGADSGIEKMERGGLSKNYVFEFSNGTLEWMTLFIPNILGGSQGEELSENSNVAKAMASKGIPQNQIRQQIKSLPTYWGNQRLTAPYYVGAISFLLFVIGIVFVNERNKWWLIAISILGIFISMGDNFSTLNYFLYDYLPLFNKFRSVTFTLIIPIFAINLLGIIGLETLFSTETDKKILKKFFISTGIAAGLCLFVILIAGAINTSGAIDQQIGAPAWFINALKQDRISLMRADSFRTLIYILIAACLIYFSLKKKISTYLAIIGIIALTLIDHWGIDSRYFGDKNFVKERNSLQFTKTPADETILKDSEPHYRVLNLANPFNEARTSYFHESIGGYHGAKMGNYQTLIEYTISPEIQQLINGLQAGETPFDKTQTLNMLNTKYIKFGDQAQQVIKNPMANGPAWCVEEVKQVGTPRKILDELSTIDTKSIAFSAPILSGKYPEPGKYDPNGKISLTNYQPNKLEYKASTKGKTLFVFSDIYYPEGWTAYVNGKETEIVLVNYVLRGLVIENPGEYDITFEFKPKVYYSLNPITAVSSWLMIIVFLGGLFYSVFKIEKI</sequence>
<evidence type="ECO:0000313" key="3">
    <source>
        <dbReference type="Proteomes" id="UP000559010"/>
    </source>
</evidence>
<feature type="transmembrane region" description="Helical" evidence="1">
    <location>
        <begin position="406"/>
        <end position="429"/>
    </location>
</feature>
<feature type="transmembrane region" description="Helical" evidence="1">
    <location>
        <begin position="229"/>
        <end position="249"/>
    </location>
</feature>
<keyword evidence="1" id="KW-0472">Membrane</keyword>
<protein>
    <submittedName>
        <fullName evidence="2">YfhO family protein</fullName>
    </submittedName>
</protein>
<dbReference type="AlphaFoldDB" id="A0A848J0W0"/>
<dbReference type="RefSeq" id="WP_169681865.1">
    <property type="nucleotide sequence ID" value="NZ_JABBNU010000007.1"/>
</dbReference>
<dbReference type="PANTHER" id="PTHR38454">
    <property type="entry name" value="INTEGRAL MEMBRANE PROTEIN-RELATED"/>
    <property type="match status" value="1"/>
</dbReference>
<evidence type="ECO:0000256" key="1">
    <source>
        <dbReference type="SAM" id="Phobius"/>
    </source>
</evidence>
<feature type="transmembrane region" description="Helical" evidence="1">
    <location>
        <begin position="441"/>
        <end position="462"/>
    </location>
</feature>
<feature type="transmembrane region" description="Helical" evidence="1">
    <location>
        <begin position="519"/>
        <end position="536"/>
    </location>
</feature>
<keyword evidence="1" id="KW-0812">Transmembrane</keyword>
<dbReference type="EMBL" id="JABBNU010000007">
    <property type="protein sequence ID" value="NMM49155.1"/>
    <property type="molecule type" value="Genomic_DNA"/>
</dbReference>
<accession>A0A848J0W0</accession>
<reference evidence="2 3" key="1">
    <citation type="submission" date="2020-04" db="EMBL/GenBank/DDBJ databases">
        <title>Flammeovirgaceae bacterium KN852 isolated from deep sea.</title>
        <authorList>
            <person name="Zhang D.-C."/>
        </authorList>
    </citation>
    <scope>NUCLEOTIDE SEQUENCE [LARGE SCALE GENOMIC DNA]</scope>
    <source>
        <strain evidence="2 3">KN852</strain>
    </source>
</reference>
<feature type="transmembrane region" description="Helical" evidence="1">
    <location>
        <begin position="369"/>
        <end position="394"/>
    </location>
</feature>
<keyword evidence="3" id="KW-1185">Reference proteome</keyword>
<feature type="transmembrane region" description="Helical" evidence="1">
    <location>
        <begin position="152"/>
        <end position="170"/>
    </location>
</feature>
<gene>
    <name evidence="2" type="ORF">HH304_12160</name>
</gene>
<feature type="transmembrane region" description="Helical" evidence="1">
    <location>
        <begin position="198"/>
        <end position="217"/>
    </location>
</feature>
<proteinExistence type="predicted"/>
<feature type="transmembrane region" description="Helical" evidence="1">
    <location>
        <begin position="12"/>
        <end position="35"/>
    </location>
</feature>
<dbReference type="PANTHER" id="PTHR38454:SF1">
    <property type="entry name" value="INTEGRAL MEMBRANE PROTEIN"/>
    <property type="match status" value="1"/>
</dbReference>
<keyword evidence="1" id="KW-1133">Transmembrane helix</keyword>
<feature type="transmembrane region" description="Helical" evidence="1">
    <location>
        <begin position="343"/>
        <end position="362"/>
    </location>
</feature>
<dbReference type="Proteomes" id="UP000559010">
    <property type="component" value="Unassembled WGS sequence"/>
</dbReference>
<evidence type="ECO:0000313" key="2">
    <source>
        <dbReference type="EMBL" id="NMM49155.1"/>
    </source>
</evidence>
<feature type="transmembrane region" description="Helical" evidence="1">
    <location>
        <begin position="175"/>
        <end position="192"/>
    </location>
</feature>
<feature type="transmembrane region" description="Helical" evidence="1">
    <location>
        <begin position="792"/>
        <end position="813"/>
    </location>
</feature>
<feature type="transmembrane region" description="Helical" evidence="1">
    <location>
        <begin position="127"/>
        <end position="146"/>
    </location>
</feature>
<feature type="transmembrane region" description="Helical" evidence="1">
    <location>
        <begin position="103"/>
        <end position="120"/>
    </location>
</feature>